<organism evidence="2 3">
    <name type="scientific">Zopfia rhizophila CBS 207.26</name>
    <dbReference type="NCBI Taxonomy" id="1314779"/>
    <lineage>
        <taxon>Eukaryota</taxon>
        <taxon>Fungi</taxon>
        <taxon>Dikarya</taxon>
        <taxon>Ascomycota</taxon>
        <taxon>Pezizomycotina</taxon>
        <taxon>Dothideomycetes</taxon>
        <taxon>Dothideomycetes incertae sedis</taxon>
        <taxon>Zopfiaceae</taxon>
        <taxon>Zopfia</taxon>
    </lineage>
</organism>
<protein>
    <submittedName>
        <fullName evidence="2">Uncharacterized protein</fullName>
    </submittedName>
</protein>
<name>A0A6A6EPR9_9PEZI</name>
<evidence type="ECO:0000256" key="1">
    <source>
        <dbReference type="SAM" id="MobiDB-lite"/>
    </source>
</evidence>
<evidence type="ECO:0000313" key="2">
    <source>
        <dbReference type="EMBL" id="KAF2191906.1"/>
    </source>
</evidence>
<evidence type="ECO:0000313" key="3">
    <source>
        <dbReference type="Proteomes" id="UP000800200"/>
    </source>
</evidence>
<feature type="region of interest" description="Disordered" evidence="1">
    <location>
        <begin position="136"/>
        <end position="158"/>
    </location>
</feature>
<dbReference type="AlphaFoldDB" id="A0A6A6EPR9"/>
<accession>A0A6A6EPR9</accession>
<dbReference type="Proteomes" id="UP000800200">
    <property type="component" value="Unassembled WGS sequence"/>
</dbReference>
<gene>
    <name evidence="2" type="ORF">K469DRAFT_655096</name>
</gene>
<keyword evidence="3" id="KW-1185">Reference proteome</keyword>
<dbReference type="EMBL" id="ML994616">
    <property type="protein sequence ID" value="KAF2191906.1"/>
    <property type="molecule type" value="Genomic_DNA"/>
</dbReference>
<dbReference type="OrthoDB" id="5410795at2759"/>
<reference evidence="2" key="1">
    <citation type="journal article" date="2020" name="Stud. Mycol.">
        <title>101 Dothideomycetes genomes: a test case for predicting lifestyles and emergence of pathogens.</title>
        <authorList>
            <person name="Haridas S."/>
            <person name="Albert R."/>
            <person name="Binder M."/>
            <person name="Bloem J."/>
            <person name="Labutti K."/>
            <person name="Salamov A."/>
            <person name="Andreopoulos B."/>
            <person name="Baker S."/>
            <person name="Barry K."/>
            <person name="Bills G."/>
            <person name="Bluhm B."/>
            <person name="Cannon C."/>
            <person name="Castanera R."/>
            <person name="Culley D."/>
            <person name="Daum C."/>
            <person name="Ezra D."/>
            <person name="Gonzalez J."/>
            <person name="Henrissat B."/>
            <person name="Kuo A."/>
            <person name="Liang C."/>
            <person name="Lipzen A."/>
            <person name="Lutzoni F."/>
            <person name="Magnuson J."/>
            <person name="Mondo S."/>
            <person name="Nolan M."/>
            <person name="Ohm R."/>
            <person name="Pangilinan J."/>
            <person name="Park H.-J."/>
            <person name="Ramirez L."/>
            <person name="Alfaro M."/>
            <person name="Sun H."/>
            <person name="Tritt A."/>
            <person name="Yoshinaga Y."/>
            <person name="Zwiers L.-H."/>
            <person name="Turgeon B."/>
            <person name="Goodwin S."/>
            <person name="Spatafora J."/>
            <person name="Crous P."/>
            <person name="Grigoriev I."/>
        </authorList>
    </citation>
    <scope>NUCLEOTIDE SEQUENCE</scope>
    <source>
        <strain evidence="2">CBS 207.26</strain>
    </source>
</reference>
<proteinExistence type="predicted"/>
<sequence length="503" mass="57313">MIPLRSSSAILRRLQRPFTRIGRVERLALRQSLFSRLQAVSIVSVARVTIERNPRVLAKVLFPPLNQPTANQKLQYLSFYFRVDDQRADTAYTFTVPKGEDLMEALMSYASRMACNNSSEYVDAFQRHVKKLHAGEIPLPPSRQTQKSAGGNARQESKAPVPEILLPGKARDEEIELRLRQGQSFIDMESSFQKTAMFIAREANRILGKYEVEKLLRQKKRGQWSNDEIQQLMALREQRLPLTTLTMWLRRTRPSVQKKLRELRSALSGPGAVEGPQELPPGLQEFLFNTRLAAIWQALLKSDMAQTWREALQEKSAEEWLSSVSMGIPEDVKKALGGLRPPTWDELESLPLIDTNDAGVYARLVTSRHQIQMVSDRYLYVGSASKYGGGLNWRIAQHTRKPKLKRGSRLQYDIRTKRLKGNGRFVTLMVMKMDSSEKEVVLDVRRTVILAEAILTVWLSALQSPSHDFQSVCPWDSQTLQYTGWASHNPLMDDVVLPGNCKI</sequence>